<evidence type="ECO:0000256" key="10">
    <source>
        <dbReference type="RuleBase" id="RU367135"/>
    </source>
</evidence>
<evidence type="ECO:0000256" key="4">
    <source>
        <dbReference type="ARBA" id="ARBA00022598"/>
    </source>
</evidence>
<keyword evidence="5 10" id="KW-0317">Glutathione biosynthesis</keyword>
<accession>A0A7S0ZH96</accession>
<gene>
    <name evidence="11" type="ORF">TOLI1172_LOCUS6115</name>
</gene>
<evidence type="ECO:0000256" key="6">
    <source>
        <dbReference type="ARBA" id="ARBA00022741"/>
    </source>
</evidence>
<dbReference type="EMBL" id="HBFP01008546">
    <property type="protein sequence ID" value="CAD8821719.1"/>
    <property type="molecule type" value="Transcribed_RNA"/>
</dbReference>
<evidence type="ECO:0000256" key="5">
    <source>
        <dbReference type="ARBA" id="ARBA00022684"/>
    </source>
</evidence>
<dbReference type="EC" id="6.3.2.2" evidence="3 10"/>
<evidence type="ECO:0000313" key="11">
    <source>
        <dbReference type="EMBL" id="CAD8821719.1"/>
    </source>
</evidence>
<evidence type="ECO:0000256" key="2">
    <source>
        <dbReference type="ARBA" id="ARBA00008100"/>
    </source>
</evidence>
<comment type="pathway">
    <text evidence="1 10">Sulfur metabolism; glutathione biosynthesis; glutathione from L-cysteine and L-glutamate: step 1/2.</text>
</comment>
<dbReference type="Gene3D" id="1.10.8.960">
    <property type="match status" value="1"/>
</dbReference>
<dbReference type="PANTHER" id="PTHR11164">
    <property type="entry name" value="GLUTAMATE CYSTEINE LIGASE"/>
    <property type="match status" value="1"/>
</dbReference>
<reference evidence="11" key="1">
    <citation type="submission" date="2021-01" db="EMBL/GenBank/DDBJ databases">
        <authorList>
            <person name="Corre E."/>
            <person name="Pelletier E."/>
            <person name="Niang G."/>
            <person name="Scheremetjew M."/>
            <person name="Finn R."/>
            <person name="Kale V."/>
            <person name="Holt S."/>
            <person name="Cochrane G."/>
            <person name="Meng A."/>
            <person name="Brown T."/>
            <person name="Cohen L."/>
        </authorList>
    </citation>
    <scope>NUCLEOTIDE SEQUENCE</scope>
    <source>
        <strain evidence="11">CCMP3278</strain>
    </source>
</reference>
<dbReference type="GO" id="GO:0006750">
    <property type="term" value="P:glutathione biosynthetic process"/>
    <property type="evidence" value="ECO:0007669"/>
    <property type="project" value="UniProtKB-UniRule"/>
</dbReference>
<dbReference type="InterPro" id="IPR004308">
    <property type="entry name" value="GCS"/>
</dbReference>
<evidence type="ECO:0000256" key="3">
    <source>
        <dbReference type="ARBA" id="ARBA00012220"/>
    </source>
</evidence>
<evidence type="ECO:0000256" key="1">
    <source>
        <dbReference type="ARBA" id="ARBA00005006"/>
    </source>
</evidence>
<dbReference type="Pfam" id="PF03074">
    <property type="entry name" value="GCS"/>
    <property type="match status" value="1"/>
</dbReference>
<keyword evidence="4 10" id="KW-0436">Ligase</keyword>
<comment type="catalytic activity">
    <reaction evidence="10">
        <text>L-cysteine + L-glutamate + ATP = gamma-L-glutamyl-L-cysteine + ADP + phosphate + H(+)</text>
        <dbReference type="Rhea" id="RHEA:13285"/>
        <dbReference type="ChEBI" id="CHEBI:15378"/>
        <dbReference type="ChEBI" id="CHEBI:29985"/>
        <dbReference type="ChEBI" id="CHEBI:30616"/>
        <dbReference type="ChEBI" id="CHEBI:35235"/>
        <dbReference type="ChEBI" id="CHEBI:43474"/>
        <dbReference type="ChEBI" id="CHEBI:58173"/>
        <dbReference type="ChEBI" id="CHEBI:456216"/>
        <dbReference type="EC" id="6.3.2.2"/>
    </reaction>
</comment>
<dbReference type="GO" id="GO:0004357">
    <property type="term" value="F:glutamate-cysteine ligase activity"/>
    <property type="evidence" value="ECO:0007669"/>
    <property type="project" value="UniProtKB-UniRule"/>
</dbReference>
<dbReference type="PANTHER" id="PTHR11164:SF0">
    <property type="entry name" value="GLUTAMATE--CYSTEINE LIGASE CATALYTIC SUBUNIT"/>
    <property type="match status" value="1"/>
</dbReference>
<sequence length="343" mass="39217">MISAGIDDRLAKHVAHLFIRDPLTIFEGQTDLDNTTTTDHFENIQSTNWNTVRLKPPPFKSDIGWRVEFRSMDIQLTDFENAAFAILVVLTSRIILAYRLNLYIPMSKVDSNMATAHERDAVREQKFFFRRNIFHDATIQPPDSFLCSCGRIHHPEYNWDFDFACNQNSEPNAFELMSLDEIFNGKEFYTDSERDPGFAFPGLIPLVKAYLYAIKVEGFTLKKITRYLDFVSARASGELVTLAAWMRMYVSSHEKYEKDSVVSEEICADLIEILHDIEKGNQACPELFGSFYPCNGAPEVCKHSVERILTADVPEESALLHGQSMSHSAMHRAFESIVAHQKK</sequence>
<dbReference type="UniPathway" id="UPA00142">
    <property type="reaction ID" value="UER00209"/>
</dbReference>
<evidence type="ECO:0000256" key="8">
    <source>
        <dbReference type="ARBA" id="ARBA00030585"/>
    </source>
</evidence>
<protein>
    <recommendedName>
        <fullName evidence="3 10">Glutamate--cysteine ligase</fullName>
        <ecNumber evidence="3 10">6.3.2.2</ecNumber>
    </recommendedName>
    <alternativeName>
        <fullName evidence="9 10">Gamma-ECS</fullName>
    </alternativeName>
    <alternativeName>
        <fullName evidence="8 10">Gamma-glutamylcysteine synthetase</fullName>
    </alternativeName>
</protein>
<dbReference type="GO" id="GO:0005524">
    <property type="term" value="F:ATP binding"/>
    <property type="evidence" value="ECO:0007669"/>
    <property type="project" value="UniProtKB-UniRule"/>
</dbReference>
<evidence type="ECO:0000256" key="9">
    <source>
        <dbReference type="ARBA" id="ARBA00032122"/>
    </source>
</evidence>
<organism evidence="11">
    <name type="scientific">Timspurckia oligopyrenoides</name>
    <dbReference type="NCBI Taxonomy" id="708627"/>
    <lineage>
        <taxon>Eukaryota</taxon>
        <taxon>Rhodophyta</taxon>
        <taxon>Bangiophyceae</taxon>
        <taxon>Porphyridiales</taxon>
        <taxon>Porphyridiaceae</taxon>
        <taxon>Timspurckia</taxon>
    </lineage>
</organism>
<proteinExistence type="inferred from homology"/>
<keyword evidence="6 10" id="KW-0547">Nucleotide-binding</keyword>
<dbReference type="AlphaFoldDB" id="A0A7S0ZH96"/>
<dbReference type="InterPro" id="IPR014746">
    <property type="entry name" value="Gln_synth/guanido_kin_cat_dom"/>
</dbReference>
<name>A0A7S0ZH96_9RHOD</name>
<dbReference type="Gene3D" id="3.30.590.50">
    <property type="match status" value="1"/>
</dbReference>
<evidence type="ECO:0000256" key="7">
    <source>
        <dbReference type="ARBA" id="ARBA00022840"/>
    </source>
</evidence>
<dbReference type="SUPFAM" id="SSF55931">
    <property type="entry name" value="Glutamine synthetase/guanido kinase"/>
    <property type="match status" value="1"/>
</dbReference>
<keyword evidence="7 10" id="KW-0067">ATP-binding</keyword>
<comment type="similarity">
    <text evidence="2 10">Belongs to the glutamate--cysteine ligase type 3 family.</text>
</comment>